<keyword evidence="2" id="KW-1185">Reference proteome</keyword>
<reference evidence="1" key="1">
    <citation type="submission" date="2021-04" db="EMBL/GenBank/DDBJ databases">
        <title>Pseudonocardia sp. nov., isolated from sandy soil of mangrove forest.</title>
        <authorList>
            <person name="Zan Z."/>
            <person name="Huang R."/>
            <person name="Liu W."/>
        </authorList>
    </citation>
    <scope>NUCLEOTIDE SEQUENCE</scope>
    <source>
        <strain evidence="1">S2-4</strain>
    </source>
</reference>
<protein>
    <submittedName>
        <fullName evidence="1">Uncharacterized protein</fullName>
    </submittedName>
</protein>
<proteinExistence type="predicted"/>
<dbReference type="RefSeq" id="WP_252437493.1">
    <property type="nucleotide sequence ID" value="NZ_JAGSOV010000023.1"/>
</dbReference>
<sequence>MTVRRPFPQPAVHHIDRDVAVADTSTGVLLTTTWPKALLTPEQARSLGWALIEAAEFVDARIPD</sequence>
<organism evidence="1 2">
    <name type="scientific">Pseudonocardia humida</name>
    <dbReference type="NCBI Taxonomy" id="2800819"/>
    <lineage>
        <taxon>Bacteria</taxon>
        <taxon>Bacillati</taxon>
        <taxon>Actinomycetota</taxon>
        <taxon>Actinomycetes</taxon>
        <taxon>Pseudonocardiales</taxon>
        <taxon>Pseudonocardiaceae</taxon>
        <taxon>Pseudonocardia</taxon>
    </lineage>
</organism>
<comment type="caution">
    <text evidence="1">The sequence shown here is derived from an EMBL/GenBank/DDBJ whole genome shotgun (WGS) entry which is preliminary data.</text>
</comment>
<dbReference type="EMBL" id="JAGSOV010000023">
    <property type="protein sequence ID" value="MCO1655604.1"/>
    <property type="molecule type" value="Genomic_DNA"/>
</dbReference>
<name>A0ABT0ZY69_9PSEU</name>
<accession>A0ABT0ZY69</accession>
<gene>
    <name evidence="1" type="ORF">KDL28_11125</name>
</gene>
<evidence type="ECO:0000313" key="1">
    <source>
        <dbReference type="EMBL" id="MCO1655604.1"/>
    </source>
</evidence>
<evidence type="ECO:0000313" key="2">
    <source>
        <dbReference type="Proteomes" id="UP001165283"/>
    </source>
</evidence>
<dbReference type="Proteomes" id="UP001165283">
    <property type="component" value="Unassembled WGS sequence"/>
</dbReference>